<feature type="domain" description="HTH psq-type" evidence="1">
    <location>
        <begin position="18"/>
        <end position="46"/>
    </location>
</feature>
<dbReference type="InterPro" id="IPR007889">
    <property type="entry name" value="HTH_Psq"/>
</dbReference>
<keyword evidence="3" id="KW-1185">Reference proteome</keyword>
<accession>A0A9Q1CDT1</accession>
<comment type="caution">
    <text evidence="2">The sequence shown here is derived from an EMBL/GenBank/DDBJ whole genome shotgun (WGS) entry which is preliminary data.</text>
</comment>
<dbReference type="InterPro" id="IPR009057">
    <property type="entry name" value="Homeodomain-like_sf"/>
</dbReference>
<dbReference type="Proteomes" id="UP001152320">
    <property type="component" value="Chromosome 4"/>
</dbReference>
<protein>
    <recommendedName>
        <fullName evidence="1">HTH psq-type domain-containing protein</fullName>
    </recommendedName>
</protein>
<proteinExistence type="predicted"/>
<dbReference type="SUPFAM" id="SSF46689">
    <property type="entry name" value="Homeodomain-like"/>
    <property type="match status" value="1"/>
</dbReference>
<gene>
    <name evidence="2" type="ORF">HOLleu_10173</name>
</gene>
<evidence type="ECO:0000313" key="2">
    <source>
        <dbReference type="EMBL" id="KAJ8043192.1"/>
    </source>
</evidence>
<evidence type="ECO:0000259" key="1">
    <source>
        <dbReference type="Pfam" id="PF05225"/>
    </source>
</evidence>
<dbReference type="Pfam" id="PF05225">
    <property type="entry name" value="HTH_psq"/>
    <property type="match status" value="1"/>
</dbReference>
<evidence type="ECO:0000313" key="3">
    <source>
        <dbReference type="Proteomes" id="UP001152320"/>
    </source>
</evidence>
<reference evidence="2" key="1">
    <citation type="submission" date="2021-10" db="EMBL/GenBank/DDBJ databases">
        <title>Tropical sea cucumber genome reveals ecological adaptation and Cuvierian tubules defense mechanism.</title>
        <authorList>
            <person name="Chen T."/>
        </authorList>
    </citation>
    <scope>NUCLEOTIDE SEQUENCE</scope>
    <source>
        <strain evidence="2">Nanhai2018</strain>
        <tissue evidence="2">Muscle</tissue>
    </source>
</reference>
<dbReference type="AlphaFoldDB" id="A0A9Q1CDT1"/>
<organism evidence="2 3">
    <name type="scientific">Holothuria leucospilota</name>
    <name type="common">Black long sea cucumber</name>
    <name type="synonym">Mertensiothuria leucospilota</name>
    <dbReference type="NCBI Taxonomy" id="206669"/>
    <lineage>
        <taxon>Eukaryota</taxon>
        <taxon>Metazoa</taxon>
        <taxon>Echinodermata</taxon>
        <taxon>Eleutherozoa</taxon>
        <taxon>Echinozoa</taxon>
        <taxon>Holothuroidea</taxon>
        <taxon>Aspidochirotacea</taxon>
        <taxon>Aspidochirotida</taxon>
        <taxon>Holothuriidae</taxon>
        <taxon>Holothuria</taxon>
    </lineage>
</organism>
<dbReference type="EMBL" id="JAIZAY010000004">
    <property type="protein sequence ID" value="KAJ8043192.1"/>
    <property type="molecule type" value="Genomic_DNA"/>
</dbReference>
<dbReference type="GO" id="GO:0003677">
    <property type="term" value="F:DNA binding"/>
    <property type="evidence" value="ECO:0007669"/>
    <property type="project" value="InterPro"/>
</dbReference>
<dbReference type="Gene3D" id="1.10.10.60">
    <property type="entry name" value="Homeodomain-like"/>
    <property type="match status" value="1"/>
</dbReference>
<sequence length="94" mass="10645">MVRSYKRGNGKRKYAQYDEDDVKAAIDAVKDGMSQAEASRRFSIPREPVNIFNFDETNITDDPGFKRVLVPRGIGRVKKSAGAFQVCNLNYGLW</sequence>
<name>A0A9Q1CDT1_HOLLE</name>
<dbReference type="OrthoDB" id="10065929at2759"/>